<name>A0ABN7LEJ3_9BACT</name>
<proteinExistence type="predicted"/>
<keyword evidence="2" id="KW-1185">Reference proteome</keyword>
<evidence type="ECO:0000313" key="1">
    <source>
        <dbReference type="EMBL" id="CAE6743432.1"/>
    </source>
</evidence>
<reference evidence="1 2" key="1">
    <citation type="submission" date="2021-02" db="EMBL/GenBank/DDBJ databases">
        <authorList>
            <person name="Han P."/>
        </authorList>
    </citation>
    <scope>NUCLEOTIDE SEQUENCE [LARGE SCALE GENOMIC DNA]</scope>
    <source>
        <strain evidence="1">Candidatus Nitrospira sp. ZN2</strain>
    </source>
</reference>
<dbReference type="NCBIfam" id="TIGR04267">
    <property type="entry name" value="mod_HExxH"/>
    <property type="match status" value="1"/>
</dbReference>
<organism evidence="1 2">
    <name type="scientific">Nitrospira defluvii</name>
    <dbReference type="NCBI Taxonomy" id="330214"/>
    <lineage>
        <taxon>Bacteria</taxon>
        <taxon>Pseudomonadati</taxon>
        <taxon>Nitrospirota</taxon>
        <taxon>Nitrospiria</taxon>
        <taxon>Nitrospirales</taxon>
        <taxon>Nitrospiraceae</taxon>
        <taxon>Nitrospira</taxon>
    </lineage>
</organism>
<dbReference type="EMBL" id="CAJNBJ010000008">
    <property type="protein sequence ID" value="CAE6743432.1"/>
    <property type="molecule type" value="Genomic_DNA"/>
</dbReference>
<comment type="caution">
    <text evidence="1">The sequence shown here is derived from an EMBL/GenBank/DDBJ whole genome shotgun (WGS) entry which is preliminary data.</text>
</comment>
<evidence type="ECO:0000313" key="2">
    <source>
        <dbReference type="Proteomes" id="UP000675880"/>
    </source>
</evidence>
<dbReference type="RefSeq" id="WP_213042092.1">
    <property type="nucleotide sequence ID" value="NZ_CAJNBJ010000008.1"/>
</dbReference>
<protein>
    <recommendedName>
        <fullName evidence="3">HEXXH motif domain-containing protein</fullName>
    </recommendedName>
</protein>
<accession>A0ABN7LEJ3</accession>
<gene>
    <name evidence="1" type="ORF">NSPZN2_160022</name>
</gene>
<dbReference type="InterPro" id="IPR026337">
    <property type="entry name" value="AKG_HExxH"/>
</dbReference>
<sequence>MTLLTVEILERLMKEFQHSMRRLLKDLCRDFEQNYAADVCTLGLQIDWFRRLGRSFTTAEYSHWKVVGWIESLNDLLYFVDIVVQVRQERSRRDIAEQLRAEFREKFYEHGYADEIFPEGKPDPRMLLPRLTALCQRLAREITQESVCLAPRLACDWVASRRSDAWLVPCDLSANVERVELPGSCAIGTTGVAYEAPAPVRLALTRTGGQAEWLVKPSGIDLLLGDQAYPVVAFGGRERWHWRRLAPVVLRDTPCGRLVLGPTLVYGKDKTPIGVRPTRPEVASRMRRALAAIGSAWPEGDRLLVLLTSRIVPLKAKGVVSFSYRHRPGLSAINCFDRDQLDLIDDLIHENSHHHLNLLLRKDVLYQHDHNQELFYSPWRRSLRPLRGILHATFTFTMGAMLFERLVAWGSGPNGNAAWRRAGLSQRDLARARYRCFEEIESVRYSLSDLDYAGGQLKWLTRGGKQLVGQLADVLAQIEGVMVSQEAEVRRSSFGPALQRHRGELAHARGTLSLI</sequence>
<evidence type="ECO:0008006" key="3">
    <source>
        <dbReference type="Google" id="ProtNLM"/>
    </source>
</evidence>
<dbReference type="Proteomes" id="UP000675880">
    <property type="component" value="Unassembled WGS sequence"/>
</dbReference>